<dbReference type="EMBL" id="AE005673">
    <property type="protein sequence ID" value="AAK24309.1"/>
    <property type="molecule type" value="Genomic_DNA"/>
</dbReference>
<feature type="region of interest" description="Disordered" evidence="1">
    <location>
        <begin position="1"/>
        <end position="24"/>
    </location>
</feature>
<sequence length="165" mass="18075">MVTFSELTCSSGDPHGNRRAFSRNSKARLIETRRPQARANIVGNAPGLCGHAKEVRVRFSVAVQVMRDGDGIGAGRHPLEAARHTGGIGGNPDLGWRLAHRKGCPTGVKPASNLARGPGDATHLHRQVAGESRRRAQRAQDRKQAQLLHHRPPSRQCQHDNMERE</sequence>
<gene>
    <name evidence="2" type="ordered locus">CC_2338</name>
</gene>
<dbReference type="Proteomes" id="UP000001816">
    <property type="component" value="Chromosome"/>
</dbReference>
<dbReference type="PIR" id="A87539">
    <property type="entry name" value="A87539"/>
</dbReference>
<dbReference type="KEGG" id="ccr:CC_2338"/>
<keyword evidence="3" id="KW-1185">Reference proteome</keyword>
<dbReference type="STRING" id="190650.CC_2338"/>
<organism evidence="2 3">
    <name type="scientific">Caulobacter vibrioides (strain ATCC 19089 / CIP 103742 / CB 15)</name>
    <name type="common">Caulobacter crescentus</name>
    <dbReference type="NCBI Taxonomy" id="190650"/>
    <lineage>
        <taxon>Bacteria</taxon>
        <taxon>Pseudomonadati</taxon>
        <taxon>Pseudomonadota</taxon>
        <taxon>Alphaproteobacteria</taxon>
        <taxon>Caulobacterales</taxon>
        <taxon>Caulobacteraceae</taxon>
        <taxon>Caulobacter</taxon>
    </lineage>
</organism>
<evidence type="ECO:0000256" key="1">
    <source>
        <dbReference type="SAM" id="MobiDB-lite"/>
    </source>
</evidence>
<protein>
    <submittedName>
        <fullName evidence="2">Uncharacterized protein</fullName>
    </submittedName>
</protein>
<dbReference type="BioCyc" id="CAULO:CC2338-MONOMER"/>
<feature type="region of interest" description="Disordered" evidence="1">
    <location>
        <begin position="105"/>
        <end position="165"/>
    </location>
</feature>
<feature type="compositionally biased region" description="Basic and acidic residues" evidence="1">
    <location>
        <begin position="131"/>
        <end position="144"/>
    </location>
</feature>
<dbReference type="HOGENOM" id="CLU_1607894_0_0_5"/>
<dbReference type="EnsemblBacteria" id="AAK24309">
    <property type="protein sequence ID" value="AAK24309"/>
    <property type="gene ID" value="CC_2338"/>
</dbReference>
<proteinExistence type="predicted"/>
<feature type="compositionally biased region" description="Polar residues" evidence="1">
    <location>
        <begin position="1"/>
        <end position="11"/>
    </location>
</feature>
<dbReference type="AlphaFoldDB" id="Q9A5V9"/>
<accession>Q9A5V9</accession>
<reference evidence="2 3" key="1">
    <citation type="journal article" date="2001" name="Proc. Natl. Acad. Sci. U.S.A.">
        <title>Complete genome sequence of Caulobacter crescentus.</title>
        <authorList>
            <person name="Nierman W.C."/>
            <person name="Feldblyum T.V."/>
            <person name="Laub M.T."/>
            <person name="Paulsen I.T."/>
            <person name="Nelson K.E."/>
            <person name="Eisen J.A."/>
            <person name="Heidelberg J.F."/>
            <person name="Alley M.R."/>
            <person name="Ohta N."/>
            <person name="Maddock J.R."/>
            <person name="Potocka I."/>
            <person name="Nelson W.C."/>
            <person name="Newton A."/>
            <person name="Stephens C."/>
            <person name="Phadke N.D."/>
            <person name="Ely B."/>
            <person name="DeBoy R.T."/>
            <person name="Dodson R.J."/>
            <person name="Durkin A.S."/>
            <person name="Gwinn M.L."/>
            <person name="Haft D.H."/>
            <person name="Kolonay J.F."/>
            <person name="Smit J."/>
            <person name="Craven M.B."/>
            <person name="Khouri H."/>
            <person name="Shetty J."/>
            <person name="Berry K."/>
            <person name="Utterback T."/>
            <person name="Tran K."/>
            <person name="Wolf A."/>
            <person name="Vamathevan J."/>
            <person name="Ermolaeva M."/>
            <person name="White O."/>
            <person name="Salzberg S.L."/>
            <person name="Venter J.C."/>
            <person name="Shapiro L."/>
            <person name="Fraser C.M."/>
        </authorList>
    </citation>
    <scope>NUCLEOTIDE SEQUENCE [LARGE SCALE GENOMIC DNA]</scope>
    <source>
        <strain evidence="3">ATCC 19089 / CB15</strain>
    </source>
</reference>
<evidence type="ECO:0000313" key="3">
    <source>
        <dbReference type="Proteomes" id="UP000001816"/>
    </source>
</evidence>
<evidence type="ECO:0000313" key="2">
    <source>
        <dbReference type="EMBL" id="AAK24309.1"/>
    </source>
</evidence>
<name>Q9A5V9_CAUVC</name>